<feature type="compositionally biased region" description="Basic residues" evidence="1">
    <location>
        <begin position="443"/>
        <end position="459"/>
    </location>
</feature>
<organism evidence="2 3">
    <name type="scientific">Streptomyces globisporus</name>
    <dbReference type="NCBI Taxonomy" id="1908"/>
    <lineage>
        <taxon>Bacteria</taxon>
        <taxon>Bacillati</taxon>
        <taxon>Actinomycetota</taxon>
        <taxon>Actinomycetes</taxon>
        <taxon>Kitasatosporales</taxon>
        <taxon>Streptomycetaceae</taxon>
        <taxon>Streptomyces</taxon>
    </lineage>
</organism>
<feature type="region of interest" description="Disordered" evidence="1">
    <location>
        <begin position="431"/>
        <end position="487"/>
    </location>
</feature>
<feature type="compositionally biased region" description="Basic and acidic residues" evidence="1">
    <location>
        <begin position="432"/>
        <end position="442"/>
    </location>
</feature>
<comment type="caution">
    <text evidence="2">The sequence shown here is derived from an EMBL/GenBank/DDBJ whole genome shotgun (WGS) entry which is preliminary data.</text>
</comment>
<dbReference type="Proteomes" id="UP000285596">
    <property type="component" value="Unassembled WGS sequence"/>
</dbReference>
<dbReference type="EMBL" id="QWFA01000126">
    <property type="protein sequence ID" value="ROV66371.1"/>
    <property type="molecule type" value="Genomic_DNA"/>
</dbReference>
<proteinExistence type="predicted"/>
<accession>A0A423UVK0</accession>
<protein>
    <submittedName>
        <fullName evidence="2">Uncharacterized protein</fullName>
    </submittedName>
</protein>
<name>A0A423UVK0_STRGL</name>
<evidence type="ECO:0000313" key="2">
    <source>
        <dbReference type="EMBL" id="ROV66371.1"/>
    </source>
</evidence>
<dbReference type="AlphaFoldDB" id="A0A423UVK0"/>
<reference evidence="2 3" key="1">
    <citation type="submission" date="2018-08" db="EMBL/GenBank/DDBJ databases">
        <title>Streptomyces globisporus 1912-4Crt, whole genome shotgun sequence.</title>
        <authorList>
            <person name="Matselyukh B."/>
        </authorList>
    </citation>
    <scope>NUCLEOTIDE SEQUENCE [LARGE SCALE GENOMIC DNA]</scope>
    <source>
        <strain evidence="2 3">1912-4Crt</strain>
    </source>
</reference>
<evidence type="ECO:0000256" key="1">
    <source>
        <dbReference type="SAM" id="MobiDB-lite"/>
    </source>
</evidence>
<gene>
    <name evidence="2" type="ORF">D3105_22350</name>
</gene>
<dbReference type="RefSeq" id="WP_118904850.1">
    <property type="nucleotide sequence ID" value="NZ_QWFA01000126.1"/>
</dbReference>
<evidence type="ECO:0000313" key="3">
    <source>
        <dbReference type="Proteomes" id="UP000285596"/>
    </source>
</evidence>
<sequence length="487" mass="54331">MVYAISLSAEELDDIDWQLQLDQFMGKTMGSSMRPRDLSPQVTLVFARTRPVSGRAGAAYQLRWLGVVKHPKGRKVATRDALIRVEPLWRSPAPVELDTVTASLSQEDTAELTPMLSSEVAVLPDELAQRLVAALRGLGPRFAELLDHLTSVANQAPFDSSRVEDRSWQEQYDSARLALTIGEFPLAPLSSWLRPPSPHDTYLSGLIPQPTEQSLIEHDAAHSMPGPRLLRPWDGPDFRCDIHVFEHEGRYIEVANVNATPVEGRLGSDLIYYHEATGSFVMVQYKRLPSAERWVYVDDRLRDQLDRLEAVAQASRQPHAPHDWRLGSDPCFLKLAYWPEDSQADPGGPAAGMYLPLSYVRLLLQDDCTLGPNGGRRLGYSYADRHLINSQFVELVKHGLAGTVGTSREELLALGSERALEGYSVTIAAELGDGRHPGETVRERHRRAHSRKAGKRQSKKPAPARVKPRKPVPEDQLFLDLGQDFAD</sequence>